<evidence type="ECO:0000313" key="2">
    <source>
        <dbReference type="EMBL" id="MDR6725776.1"/>
    </source>
</evidence>
<evidence type="ECO:0000256" key="1">
    <source>
        <dbReference type="SAM" id="Phobius"/>
    </source>
</evidence>
<dbReference type="Proteomes" id="UP001254832">
    <property type="component" value="Unassembled WGS sequence"/>
</dbReference>
<keyword evidence="1" id="KW-0472">Membrane</keyword>
<reference evidence="2" key="1">
    <citation type="submission" date="2023-07" db="EMBL/GenBank/DDBJ databases">
        <title>Sorghum-associated microbial communities from plants grown in Nebraska, USA.</title>
        <authorList>
            <person name="Schachtman D."/>
        </authorList>
    </citation>
    <scope>NUCLEOTIDE SEQUENCE</scope>
    <source>
        <strain evidence="2">BE80</strain>
    </source>
</reference>
<keyword evidence="1" id="KW-1133">Transmembrane helix</keyword>
<gene>
    <name evidence="2" type="ORF">J2W91_004278</name>
</gene>
<dbReference type="AlphaFoldDB" id="A0AAP5H8B9"/>
<protein>
    <submittedName>
        <fullName evidence="2">Uncharacterized protein</fullName>
    </submittedName>
</protein>
<dbReference type="RefSeq" id="WP_156395355.1">
    <property type="nucleotide sequence ID" value="NZ_JAVDTR010000013.1"/>
</dbReference>
<dbReference type="EMBL" id="JAVDTR010000013">
    <property type="protein sequence ID" value="MDR6725776.1"/>
    <property type="molecule type" value="Genomic_DNA"/>
</dbReference>
<sequence>MYLEGVSGIPGITGLSFFETFTIMYAPPLIIVAAIAFLFVYLAMCKNPKD</sequence>
<dbReference type="Pfam" id="PF22282">
    <property type="entry name" value="CydS"/>
    <property type="match status" value="1"/>
</dbReference>
<feature type="transmembrane region" description="Helical" evidence="1">
    <location>
        <begin position="23"/>
        <end position="44"/>
    </location>
</feature>
<name>A0AAP5H8B9_PAEAM</name>
<dbReference type="InterPro" id="IPR054381">
    <property type="entry name" value="CydS"/>
</dbReference>
<proteinExistence type="predicted"/>
<evidence type="ECO:0000313" key="3">
    <source>
        <dbReference type="Proteomes" id="UP001254832"/>
    </source>
</evidence>
<comment type="caution">
    <text evidence="2">The sequence shown here is derived from an EMBL/GenBank/DDBJ whole genome shotgun (WGS) entry which is preliminary data.</text>
</comment>
<keyword evidence="1" id="KW-0812">Transmembrane</keyword>
<organism evidence="2 3">
    <name type="scientific">Paenibacillus amylolyticus</name>
    <dbReference type="NCBI Taxonomy" id="1451"/>
    <lineage>
        <taxon>Bacteria</taxon>
        <taxon>Bacillati</taxon>
        <taxon>Bacillota</taxon>
        <taxon>Bacilli</taxon>
        <taxon>Bacillales</taxon>
        <taxon>Paenibacillaceae</taxon>
        <taxon>Paenibacillus</taxon>
    </lineage>
</organism>
<accession>A0AAP5H8B9</accession>